<evidence type="ECO:0000313" key="2">
    <source>
        <dbReference type="EMBL" id="KZF20826.1"/>
    </source>
</evidence>
<dbReference type="OMA" id="TLLRMSM"/>
<feature type="region of interest" description="Disordered" evidence="1">
    <location>
        <begin position="1"/>
        <end position="146"/>
    </location>
</feature>
<keyword evidence="3" id="KW-1185">Reference proteome</keyword>
<feature type="compositionally biased region" description="Basic and acidic residues" evidence="1">
    <location>
        <begin position="66"/>
        <end position="77"/>
    </location>
</feature>
<dbReference type="GeneID" id="28899575"/>
<dbReference type="STRING" id="1328760.A0A165FCN2"/>
<name>A0A165FCN2_XYLHT</name>
<feature type="compositionally biased region" description="Acidic residues" evidence="1">
    <location>
        <begin position="132"/>
        <end position="145"/>
    </location>
</feature>
<feature type="compositionally biased region" description="Polar residues" evidence="1">
    <location>
        <begin position="78"/>
        <end position="91"/>
    </location>
</feature>
<dbReference type="RefSeq" id="XP_018186381.1">
    <property type="nucleotide sequence ID" value="XM_018334438.1"/>
</dbReference>
<feature type="compositionally biased region" description="Polar residues" evidence="1">
    <location>
        <begin position="99"/>
        <end position="119"/>
    </location>
</feature>
<protein>
    <submittedName>
        <fullName evidence="2">Uncharacterized protein</fullName>
    </submittedName>
</protein>
<feature type="compositionally biased region" description="Low complexity" evidence="1">
    <location>
        <begin position="30"/>
        <end position="43"/>
    </location>
</feature>
<sequence length="681" mass="75370">MSKNRNITDFFKTKNDGRSRRDPQDTKTISSFGERSSSGVSFSQDAPSALNGTFRMPPVVEDDFELEKRNAVKEEKLSSNGPFFASQSSDSMPKREHSPSSQMGSIPPSQELPSDTQTRGMRGGKVFVKSSDDEDSDLESLEDIDNILSRNKDKPLGVKEEQSPALKSRLRSGGLRFGRGTNDHSPRIIPKYKFSLDSLVRQTEEDQVTEAKVASARAAMDLAFASKPAVAAVARHAGGIDESLLYSLVSEGGDEGHVERVLHAMGRTGALNREAVWYFFGPRNASQPLESQPFPQTESPNRWEAILRDPTSRQQAFLSGFAREMAVLRGLSNEVILWLLNEVCIERREDLRYSYAMTLQACGGQFSAAVEPAAINGSLTKLEALEDALDLTCLAAPFHRPTAAPDRDFSRLHSLIEIFGGLSESLSLELRKHTLCLLFRLTLDSNVAYDCNILSIISDAIVLLFDDAPDHEAGDLLVCVGNTVMGFVRDPSLRFQLLDAIPNSSPRVNLFRRRLAFAFFFEDSSYLNRNRDDIFQIPEVIKHLDTAAFTINRGTDYVQLSALISILNIGIDRGVSAPALSSKEQERTFNADVDALAAKIKFMFSSIVDAGATNMTRTIAKEILERLHYRLSYSVRTRPKPKKSIFGAVIDDDGDSPGGGQANFMSRFLQQRQVTDAAQEN</sequence>
<evidence type="ECO:0000256" key="1">
    <source>
        <dbReference type="SAM" id="MobiDB-lite"/>
    </source>
</evidence>
<dbReference type="InParanoid" id="A0A165FCN2"/>
<organism evidence="2 3">
    <name type="scientific">Xylona heveae (strain CBS 132557 / TC161)</name>
    <dbReference type="NCBI Taxonomy" id="1328760"/>
    <lineage>
        <taxon>Eukaryota</taxon>
        <taxon>Fungi</taxon>
        <taxon>Dikarya</taxon>
        <taxon>Ascomycota</taxon>
        <taxon>Pezizomycotina</taxon>
        <taxon>Xylonomycetes</taxon>
        <taxon>Xylonales</taxon>
        <taxon>Xylonaceae</taxon>
        <taxon>Xylona</taxon>
    </lineage>
</organism>
<feature type="compositionally biased region" description="Basic and acidic residues" evidence="1">
    <location>
        <begin position="11"/>
        <end position="25"/>
    </location>
</feature>
<accession>A0A165FCN2</accession>
<dbReference type="EMBL" id="KV407462">
    <property type="protein sequence ID" value="KZF20826.1"/>
    <property type="molecule type" value="Genomic_DNA"/>
</dbReference>
<dbReference type="AlphaFoldDB" id="A0A165FCN2"/>
<dbReference type="OrthoDB" id="5350396at2759"/>
<proteinExistence type="predicted"/>
<gene>
    <name evidence="2" type="ORF">L228DRAFT_262713</name>
</gene>
<dbReference type="Proteomes" id="UP000076632">
    <property type="component" value="Unassembled WGS sequence"/>
</dbReference>
<evidence type="ECO:0000313" key="3">
    <source>
        <dbReference type="Proteomes" id="UP000076632"/>
    </source>
</evidence>
<reference evidence="2 3" key="1">
    <citation type="journal article" date="2016" name="Fungal Biol.">
        <title>The genome of Xylona heveae provides a window into fungal endophytism.</title>
        <authorList>
            <person name="Gazis R."/>
            <person name="Kuo A."/>
            <person name="Riley R."/>
            <person name="LaButti K."/>
            <person name="Lipzen A."/>
            <person name="Lin J."/>
            <person name="Amirebrahimi M."/>
            <person name="Hesse C.N."/>
            <person name="Spatafora J.W."/>
            <person name="Henrissat B."/>
            <person name="Hainaut M."/>
            <person name="Grigoriev I.V."/>
            <person name="Hibbett D.S."/>
        </authorList>
    </citation>
    <scope>NUCLEOTIDE SEQUENCE [LARGE SCALE GENOMIC DNA]</scope>
    <source>
        <strain evidence="2 3">TC161</strain>
    </source>
</reference>